<evidence type="ECO:0000313" key="2">
    <source>
        <dbReference type="EMBL" id="EQD31096.1"/>
    </source>
</evidence>
<evidence type="ECO:0008006" key="5">
    <source>
        <dbReference type="Google" id="ProtNLM"/>
    </source>
</evidence>
<feature type="transmembrane region" description="Helical" evidence="1">
    <location>
        <begin position="65"/>
        <end position="87"/>
    </location>
</feature>
<feature type="transmembrane region" description="Helical" evidence="1">
    <location>
        <begin position="24"/>
        <end position="44"/>
    </location>
</feature>
<sequence>MVLFIAPALIAVVARPQLDAVLAAGVLALHVLVIAFNIAGLLLIPLGAWRGWAWVREPWWRSAHLLALAVVALQAVLGRACFLTLWQDDLQHAAARTPLIQHWVNRLIYWPLPMAFFSTVYVLVFLYVVVLWWKWPPRRAWRRPNAQS</sequence>
<dbReference type="AlphaFoldDB" id="T1BVP2"/>
<dbReference type="EMBL" id="AUZY01004788">
    <property type="protein sequence ID" value="EQD61794.1"/>
    <property type="molecule type" value="Genomic_DNA"/>
</dbReference>
<evidence type="ECO:0000313" key="3">
    <source>
        <dbReference type="EMBL" id="EQD57985.1"/>
    </source>
</evidence>
<proteinExistence type="predicted"/>
<reference evidence="3" key="2">
    <citation type="journal article" date="2014" name="ISME J.">
        <title>Microbial stratification in low pH oxic and suboxic macroscopic growths along an acid mine drainage.</title>
        <authorList>
            <person name="Mendez-Garcia C."/>
            <person name="Mesa V."/>
            <person name="Sprenger R.R."/>
            <person name="Richter M."/>
            <person name="Diez M.S."/>
            <person name="Solano J."/>
            <person name="Bargiela R."/>
            <person name="Golyshina O.V."/>
            <person name="Manteca A."/>
            <person name="Ramos J.L."/>
            <person name="Gallego J.R."/>
            <person name="Llorente I."/>
            <person name="Martins Dos Santos V.A."/>
            <person name="Jensen O.N."/>
            <person name="Pelaez A.I."/>
            <person name="Sanchez J."/>
            <person name="Ferrer M."/>
        </authorList>
    </citation>
    <scope>NUCLEOTIDE SEQUENCE</scope>
</reference>
<keyword evidence="1" id="KW-0472">Membrane</keyword>
<feature type="transmembrane region" description="Helical" evidence="1">
    <location>
        <begin position="107"/>
        <end position="133"/>
    </location>
</feature>
<name>T1BVP2_9ZZZZ</name>
<accession>T1BVP2</accession>
<reference evidence="3" key="1">
    <citation type="submission" date="2013-08" db="EMBL/GenBank/DDBJ databases">
        <authorList>
            <person name="Mendez C."/>
            <person name="Richter M."/>
            <person name="Ferrer M."/>
            <person name="Sanchez J."/>
        </authorList>
    </citation>
    <scope>NUCLEOTIDE SEQUENCE</scope>
</reference>
<dbReference type="EMBL" id="AUZZ01003088">
    <property type="protein sequence ID" value="EQD57985.1"/>
    <property type="molecule type" value="Genomic_DNA"/>
</dbReference>
<comment type="caution">
    <text evidence="3">The sequence shown here is derived from an EMBL/GenBank/DDBJ whole genome shotgun (WGS) entry which is preliminary data.</text>
</comment>
<keyword evidence="1" id="KW-0812">Transmembrane</keyword>
<gene>
    <name evidence="2" type="ORF">B1A_20085</name>
    <name evidence="4" type="ORF">B1B_07519</name>
    <name evidence="3" type="ORF">B2A_04582</name>
</gene>
<evidence type="ECO:0000256" key="1">
    <source>
        <dbReference type="SAM" id="Phobius"/>
    </source>
</evidence>
<organism evidence="3">
    <name type="scientific">mine drainage metagenome</name>
    <dbReference type="NCBI Taxonomy" id="410659"/>
    <lineage>
        <taxon>unclassified sequences</taxon>
        <taxon>metagenomes</taxon>
        <taxon>ecological metagenomes</taxon>
    </lineage>
</organism>
<keyword evidence="1" id="KW-1133">Transmembrane helix</keyword>
<protein>
    <recommendedName>
        <fullName evidence="5">DUF2784 domain-containing protein</fullName>
    </recommendedName>
</protein>
<dbReference type="EMBL" id="AUZX01014814">
    <property type="protein sequence ID" value="EQD31096.1"/>
    <property type="molecule type" value="Genomic_DNA"/>
</dbReference>
<evidence type="ECO:0000313" key="4">
    <source>
        <dbReference type="EMBL" id="EQD61794.1"/>
    </source>
</evidence>
<dbReference type="Pfam" id="PF10861">
    <property type="entry name" value="DUF2784"/>
    <property type="match status" value="1"/>
</dbReference>
<dbReference type="InterPro" id="IPR021218">
    <property type="entry name" value="DUF2784"/>
</dbReference>